<organism evidence="1 2">
    <name type="scientific">Solanum commersonii</name>
    <name type="common">Commerson's wild potato</name>
    <name type="synonym">Commerson's nightshade</name>
    <dbReference type="NCBI Taxonomy" id="4109"/>
    <lineage>
        <taxon>Eukaryota</taxon>
        <taxon>Viridiplantae</taxon>
        <taxon>Streptophyta</taxon>
        <taxon>Embryophyta</taxon>
        <taxon>Tracheophyta</taxon>
        <taxon>Spermatophyta</taxon>
        <taxon>Magnoliopsida</taxon>
        <taxon>eudicotyledons</taxon>
        <taxon>Gunneridae</taxon>
        <taxon>Pentapetalae</taxon>
        <taxon>asterids</taxon>
        <taxon>lamiids</taxon>
        <taxon>Solanales</taxon>
        <taxon>Solanaceae</taxon>
        <taxon>Solanoideae</taxon>
        <taxon>Solaneae</taxon>
        <taxon>Solanum</taxon>
    </lineage>
</organism>
<dbReference type="Proteomes" id="UP000824120">
    <property type="component" value="Chromosome 3"/>
</dbReference>
<accession>A0A9J5ZV18</accession>
<gene>
    <name evidence="1" type="ORF">H5410_015650</name>
</gene>
<dbReference type="AlphaFoldDB" id="A0A9J5ZV18"/>
<sequence>MSFEEALVYWYSSLRPQEVAWTVQSILDIKRKIGIDFDELLQREVKCQLTRVLKLPYATFYKTLKTKRVSFGKMETSELTQVETWAEGGEPPCRLNPQREQQPPQIFQSKPVPPTTGVLNLLRYEAVDMPTICHKNMIWLLYFKT</sequence>
<evidence type="ECO:0000313" key="1">
    <source>
        <dbReference type="EMBL" id="KAG5615826.1"/>
    </source>
</evidence>
<feature type="non-terminal residue" evidence="1">
    <location>
        <position position="145"/>
    </location>
</feature>
<name>A0A9J5ZV18_SOLCO</name>
<reference evidence="1 2" key="1">
    <citation type="submission" date="2020-09" db="EMBL/GenBank/DDBJ databases">
        <title>De no assembly of potato wild relative species, Solanum commersonii.</title>
        <authorList>
            <person name="Cho K."/>
        </authorList>
    </citation>
    <scope>NUCLEOTIDE SEQUENCE [LARGE SCALE GENOMIC DNA]</scope>
    <source>
        <strain evidence="1">LZ3.2</strain>
        <tissue evidence="1">Leaf</tissue>
    </source>
</reference>
<evidence type="ECO:0000313" key="2">
    <source>
        <dbReference type="Proteomes" id="UP000824120"/>
    </source>
</evidence>
<proteinExistence type="predicted"/>
<comment type="caution">
    <text evidence="1">The sequence shown here is derived from an EMBL/GenBank/DDBJ whole genome shotgun (WGS) entry which is preliminary data.</text>
</comment>
<dbReference type="EMBL" id="JACXVP010000003">
    <property type="protein sequence ID" value="KAG5615826.1"/>
    <property type="molecule type" value="Genomic_DNA"/>
</dbReference>
<protein>
    <submittedName>
        <fullName evidence="1">Uncharacterized protein</fullName>
    </submittedName>
</protein>
<keyword evidence="2" id="KW-1185">Reference proteome</keyword>